<evidence type="ECO:0000313" key="2">
    <source>
        <dbReference type="Proteomes" id="UP000025231"/>
    </source>
</evidence>
<protein>
    <submittedName>
        <fullName evidence="1">Uncharacterized protein</fullName>
    </submittedName>
</protein>
<sequence>MPDAAWTPYPAYISWMICRSDKTRQRRIRHQHGACVGCGVDALSGLHSA</sequence>
<organism evidence="1 2">
    <name type="scientific">Escherichia coli O145:H28 (strain RM12581)</name>
    <dbReference type="NCBI Taxonomy" id="1248823"/>
    <lineage>
        <taxon>Bacteria</taxon>
        <taxon>Pseudomonadati</taxon>
        <taxon>Pseudomonadota</taxon>
        <taxon>Gammaproteobacteria</taxon>
        <taxon>Enterobacterales</taxon>
        <taxon>Enterobacteriaceae</taxon>
        <taxon>Escherichia</taxon>
    </lineage>
</organism>
<proteinExistence type="predicted"/>
<name>A0ABC7ZNT9_ECOLR</name>
<dbReference type="EMBL" id="CP007136">
    <property type="protein sequence ID" value="AHY69457.1"/>
    <property type="molecule type" value="Genomic_DNA"/>
</dbReference>
<evidence type="ECO:0000313" key="1">
    <source>
        <dbReference type="EMBL" id="AHY69457.1"/>
    </source>
</evidence>
<dbReference type="Proteomes" id="UP000025231">
    <property type="component" value="Chromosome"/>
</dbReference>
<accession>A0ABC7ZNT9</accession>
<gene>
    <name evidence="1" type="ORF">ECRM12581_4635</name>
</gene>
<dbReference type="AlphaFoldDB" id="A0ABC7ZNT9"/>
<reference evidence="1 2" key="1">
    <citation type="journal article" date="2014" name="Genome Announc.">
        <title>Complete Genome Sequences of Two Escherichia coli O145:H28 Outbreak Strains of Food Origin.</title>
        <authorList>
            <person name="Cooper K.K."/>
            <person name="Mandrell R.E."/>
            <person name="Louie J.W."/>
            <person name="Korlach J."/>
            <person name="Clark T.A."/>
            <person name="Parker C.T."/>
            <person name="Huynh S."/>
            <person name="Chain P.S."/>
            <person name="Ahmed S."/>
            <person name="Carter M.Q."/>
        </authorList>
    </citation>
    <scope>NUCLEOTIDE SEQUENCE [LARGE SCALE GENOMIC DNA]</scope>
    <source>
        <strain evidence="1 2">RM12581</strain>
    </source>
</reference>